<dbReference type="AlphaFoldDB" id="A0A841AII7"/>
<keyword evidence="1" id="KW-0472">Membrane</keyword>
<dbReference type="EMBL" id="JACHLZ010000001">
    <property type="protein sequence ID" value="MBB5832854.1"/>
    <property type="molecule type" value="Genomic_DNA"/>
</dbReference>
<accession>A0A841AII7</accession>
<evidence type="ECO:0000313" key="3">
    <source>
        <dbReference type="Proteomes" id="UP000588158"/>
    </source>
</evidence>
<feature type="transmembrane region" description="Helical" evidence="1">
    <location>
        <begin position="201"/>
        <end position="220"/>
    </location>
</feature>
<name>A0A841AII7_9MICO</name>
<gene>
    <name evidence="2" type="ORF">HNR70_002667</name>
</gene>
<evidence type="ECO:0000256" key="1">
    <source>
        <dbReference type="SAM" id="Phobius"/>
    </source>
</evidence>
<feature type="transmembrane region" description="Helical" evidence="1">
    <location>
        <begin position="70"/>
        <end position="96"/>
    </location>
</feature>
<proteinExistence type="predicted"/>
<reference evidence="2 3" key="1">
    <citation type="submission" date="2020-08" db="EMBL/GenBank/DDBJ databases">
        <title>Sequencing the genomes of 1000 actinobacteria strains.</title>
        <authorList>
            <person name="Klenk H.-P."/>
        </authorList>
    </citation>
    <scope>NUCLEOTIDE SEQUENCE [LARGE SCALE GENOMIC DNA]</scope>
    <source>
        <strain evidence="2 3">DSM 28796</strain>
    </source>
</reference>
<dbReference type="RefSeq" id="WP_184326111.1">
    <property type="nucleotide sequence ID" value="NZ_JACHLZ010000001.1"/>
</dbReference>
<comment type="caution">
    <text evidence="2">The sequence shown here is derived from an EMBL/GenBank/DDBJ whole genome shotgun (WGS) entry which is preliminary data.</text>
</comment>
<feature type="transmembrane region" description="Helical" evidence="1">
    <location>
        <begin position="103"/>
        <end position="126"/>
    </location>
</feature>
<feature type="transmembrane region" description="Helical" evidence="1">
    <location>
        <begin position="167"/>
        <end position="186"/>
    </location>
</feature>
<keyword evidence="1" id="KW-0812">Transmembrane</keyword>
<protein>
    <submittedName>
        <fullName evidence="2">Uncharacterized protein</fullName>
    </submittedName>
</protein>
<sequence>MSFDLDPSELLNGALTAVLFALPVAFVVAAAVTSGPRELWNRSGLALGIGLIAGLLLAVVRAFAGPFPLVTALTGAGMVLGLLCAAAAAIAVVVLGEGRTWTAALGTAACLLIGIGEPGRILAPMLVLTDSILVVLASLIVEGMALAALVGFLMAATGQARALQTGLAVAGAVAALLLTADVSLGLLEQALSRTVGDIPDLPILITILIALVIGGILGGIREYRRVDRARRPEHLSR</sequence>
<keyword evidence="1" id="KW-1133">Transmembrane helix</keyword>
<evidence type="ECO:0000313" key="2">
    <source>
        <dbReference type="EMBL" id="MBB5832854.1"/>
    </source>
</evidence>
<keyword evidence="3" id="KW-1185">Reference proteome</keyword>
<dbReference type="Proteomes" id="UP000588158">
    <property type="component" value="Unassembled WGS sequence"/>
</dbReference>
<feature type="transmembrane region" description="Helical" evidence="1">
    <location>
        <begin position="12"/>
        <end position="32"/>
    </location>
</feature>
<feature type="transmembrane region" description="Helical" evidence="1">
    <location>
        <begin position="132"/>
        <end position="155"/>
    </location>
</feature>
<feature type="transmembrane region" description="Helical" evidence="1">
    <location>
        <begin position="44"/>
        <end position="64"/>
    </location>
</feature>
<organism evidence="2 3">
    <name type="scientific">Brachybacterium aquaticum</name>
    <dbReference type="NCBI Taxonomy" id="1432564"/>
    <lineage>
        <taxon>Bacteria</taxon>
        <taxon>Bacillati</taxon>
        <taxon>Actinomycetota</taxon>
        <taxon>Actinomycetes</taxon>
        <taxon>Micrococcales</taxon>
        <taxon>Dermabacteraceae</taxon>
        <taxon>Brachybacterium</taxon>
    </lineage>
</organism>